<dbReference type="PANTHER" id="PTHR12526">
    <property type="entry name" value="GLYCOSYLTRANSFERASE"/>
    <property type="match status" value="1"/>
</dbReference>
<protein>
    <submittedName>
        <fullName evidence="3">Glycosyltransferase family 1 protein</fullName>
    </submittedName>
</protein>
<feature type="domain" description="Glycosyltransferase subfamily 4-like N-terminal" evidence="2">
    <location>
        <begin position="16"/>
        <end position="175"/>
    </location>
</feature>
<gene>
    <name evidence="3" type="ORF">H9655_18830</name>
</gene>
<sequence>MRELRVLQVVTIMNRGGLETMLMNYYRRLIHVGIQFDFIVHRQEEGHYDKEIKRLGGRIFHMPSIRPGNYQKYFKQLDAFFAEHPYYRIVHAHLNENSSFIMRAAYDAGVPCRIAHSHLSDLHMDFKWLFRKYARLCMKEYPNYYFACSERAGDWLFKSSSKSEVTVLPNAVDVSQYLYHLPERKRIRRELGVDDSFVIGHIGRFNYQKNHDLIIDIFQSICDKKKNAVLILAGDGDLMPQIKKKVQKLGLEQQVKFLGVREDIPSLLQSFDVFLFPSHFEGLPVVLIEAQAAGLSCLVSDTITAEVDLTNRVTFMSLSSKAYEWADKLLQLDNQHKDTSKELKVAGYDIETTSQWLATFYNEYNDIESHVSGANIR</sequence>
<dbReference type="Pfam" id="PF13439">
    <property type="entry name" value="Glyco_transf_4"/>
    <property type="match status" value="1"/>
</dbReference>
<evidence type="ECO:0000259" key="1">
    <source>
        <dbReference type="Pfam" id="PF00534"/>
    </source>
</evidence>
<evidence type="ECO:0000313" key="4">
    <source>
        <dbReference type="Proteomes" id="UP000657931"/>
    </source>
</evidence>
<dbReference type="RefSeq" id="WP_191816799.1">
    <property type="nucleotide sequence ID" value="NZ_JACSQT010000012.1"/>
</dbReference>
<organism evidence="3 4">
    <name type="scientific">Cytobacillus stercorigallinarum</name>
    <dbReference type="NCBI Taxonomy" id="2762240"/>
    <lineage>
        <taxon>Bacteria</taxon>
        <taxon>Bacillati</taxon>
        <taxon>Bacillota</taxon>
        <taxon>Bacilli</taxon>
        <taxon>Bacillales</taxon>
        <taxon>Bacillaceae</taxon>
        <taxon>Cytobacillus</taxon>
    </lineage>
</organism>
<dbReference type="InterPro" id="IPR001296">
    <property type="entry name" value="Glyco_trans_1"/>
</dbReference>
<evidence type="ECO:0000259" key="2">
    <source>
        <dbReference type="Pfam" id="PF13439"/>
    </source>
</evidence>
<dbReference type="Proteomes" id="UP000657931">
    <property type="component" value="Unassembled WGS sequence"/>
</dbReference>
<accession>A0ABR8QU80</accession>
<dbReference type="PANTHER" id="PTHR12526:SF630">
    <property type="entry name" value="GLYCOSYLTRANSFERASE"/>
    <property type="match status" value="1"/>
</dbReference>
<keyword evidence="4" id="KW-1185">Reference proteome</keyword>
<dbReference type="SUPFAM" id="SSF53756">
    <property type="entry name" value="UDP-Glycosyltransferase/glycogen phosphorylase"/>
    <property type="match status" value="1"/>
</dbReference>
<feature type="domain" description="Glycosyl transferase family 1" evidence="1">
    <location>
        <begin position="184"/>
        <end position="310"/>
    </location>
</feature>
<dbReference type="InterPro" id="IPR028098">
    <property type="entry name" value="Glyco_trans_4-like_N"/>
</dbReference>
<reference evidence="3 4" key="1">
    <citation type="submission" date="2020-08" db="EMBL/GenBank/DDBJ databases">
        <title>A Genomic Blueprint of the Chicken Gut Microbiome.</title>
        <authorList>
            <person name="Gilroy R."/>
            <person name="Ravi A."/>
            <person name="Getino M."/>
            <person name="Pursley I."/>
            <person name="Horton D.L."/>
            <person name="Alikhan N.-F."/>
            <person name="Baker D."/>
            <person name="Gharbi K."/>
            <person name="Hall N."/>
            <person name="Watson M."/>
            <person name="Adriaenssens E.M."/>
            <person name="Foster-Nyarko E."/>
            <person name="Jarju S."/>
            <person name="Secka A."/>
            <person name="Antonio M."/>
            <person name="Oren A."/>
            <person name="Chaudhuri R."/>
            <person name="La Ragione R.M."/>
            <person name="Hildebrand F."/>
            <person name="Pallen M.J."/>
        </authorList>
    </citation>
    <scope>NUCLEOTIDE SEQUENCE [LARGE SCALE GENOMIC DNA]</scope>
    <source>
        <strain evidence="3 4">Sa5YUA1</strain>
    </source>
</reference>
<dbReference type="Gene3D" id="3.40.50.2000">
    <property type="entry name" value="Glycogen Phosphorylase B"/>
    <property type="match status" value="2"/>
</dbReference>
<proteinExistence type="predicted"/>
<dbReference type="EMBL" id="JACSQT010000012">
    <property type="protein sequence ID" value="MBD7939096.1"/>
    <property type="molecule type" value="Genomic_DNA"/>
</dbReference>
<dbReference type="CDD" id="cd03812">
    <property type="entry name" value="GT4_CapH-like"/>
    <property type="match status" value="1"/>
</dbReference>
<name>A0ABR8QU80_9BACI</name>
<dbReference type="Pfam" id="PF00534">
    <property type="entry name" value="Glycos_transf_1"/>
    <property type="match status" value="1"/>
</dbReference>
<comment type="caution">
    <text evidence="3">The sequence shown here is derived from an EMBL/GenBank/DDBJ whole genome shotgun (WGS) entry which is preliminary data.</text>
</comment>
<evidence type="ECO:0000313" key="3">
    <source>
        <dbReference type="EMBL" id="MBD7939096.1"/>
    </source>
</evidence>